<dbReference type="EMBL" id="CP000916">
    <property type="protein sequence ID" value="ACM22950.1"/>
    <property type="molecule type" value="Genomic_DNA"/>
</dbReference>
<protein>
    <submittedName>
        <fullName evidence="3">ROK family protein</fullName>
    </submittedName>
</protein>
<comment type="similarity">
    <text evidence="1">Belongs to the ROK (NagC/XylR) family.</text>
</comment>
<dbReference type="PANTHER" id="PTHR18964:SF110">
    <property type="entry name" value="TRANSCRIPTIONAL REGULATOR, XYLR-RELATED"/>
    <property type="match status" value="1"/>
</dbReference>
<feature type="domain" description="HTH marR-type" evidence="2">
    <location>
        <begin position="21"/>
        <end position="66"/>
    </location>
</feature>
<dbReference type="STRING" id="309803.CTN_0774"/>
<sequence>MKEVQKLQNMEIYSLKQTRTINKLRVLNTIRFEPGITRNMISEKTGLDPSTVTKLVNEMKRKKMIYEKGILPSKLGRHSKRLYVNKEFSKAIVVDLGVTHSLVGLSFFDGSVEVIDEFDTPDTPEECFRVLTERVSRFPGVFPLIVIGVPGSVDKTHKKLAFAPNLNRWRDVDVEKYFKVFEVYLENDANLAALAETMKNKHFGDRKNIVYILVREGIGGGIIIEGRLYKGSFNAAGEIGHMKMYDRGPCFCGRVGCWEANTSISHCVHQYEKEKALPGKTMYEKFEALCSLYEKDDLAKKILDEFTTILIDGIVNLVNILSPEIVIVGGEGVFLPDSVFEKIVSETKRQVHPMNKEVSVEKGSLSNKEVVLVGTSILSSMMISERLV</sequence>
<keyword evidence="4" id="KW-1185">Reference proteome</keyword>
<evidence type="ECO:0000313" key="4">
    <source>
        <dbReference type="Proteomes" id="UP000000445"/>
    </source>
</evidence>
<dbReference type="InterPro" id="IPR043129">
    <property type="entry name" value="ATPase_NBD"/>
</dbReference>
<dbReference type="InterPro" id="IPR036390">
    <property type="entry name" value="WH_DNA-bd_sf"/>
</dbReference>
<dbReference type="Pfam" id="PF00480">
    <property type="entry name" value="ROK"/>
    <property type="match status" value="1"/>
</dbReference>
<dbReference type="HOGENOM" id="CLU_036604_13_1_0"/>
<name>B9K7L7_THENN</name>
<evidence type="ECO:0000256" key="1">
    <source>
        <dbReference type="ARBA" id="ARBA00006479"/>
    </source>
</evidence>
<dbReference type="Proteomes" id="UP000000445">
    <property type="component" value="Chromosome"/>
</dbReference>
<dbReference type="eggNOG" id="COG1940">
    <property type="taxonomic scope" value="Bacteria"/>
</dbReference>
<evidence type="ECO:0000259" key="2">
    <source>
        <dbReference type="Pfam" id="PF12802"/>
    </source>
</evidence>
<dbReference type="Gene3D" id="1.10.10.10">
    <property type="entry name" value="Winged helix-like DNA-binding domain superfamily/Winged helix DNA-binding domain"/>
    <property type="match status" value="1"/>
</dbReference>
<dbReference type="InterPro" id="IPR049874">
    <property type="entry name" value="ROK_cs"/>
</dbReference>
<dbReference type="PANTHER" id="PTHR18964">
    <property type="entry name" value="ROK (REPRESSOR, ORF, KINASE) FAMILY"/>
    <property type="match status" value="1"/>
</dbReference>
<dbReference type="PROSITE" id="PS01125">
    <property type="entry name" value="ROK"/>
    <property type="match status" value="1"/>
</dbReference>
<dbReference type="AlphaFoldDB" id="B9K7L7"/>
<dbReference type="eggNOG" id="COG1846">
    <property type="taxonomic scope" value="Bacteria"/>
</dbReference>
<organism evidence="3 4">
    <name type="scientific">Thermotoga neapolitana (strain ATCC 49049 / DSM 4359 / NBRC 107923 / NS-E)</name>
    <dbReference type="NCBI Taxonomy" id="309803"/>
    <lineage>
        <taxon>Bacteria</taxon>
        <taxon>Thermotogati</taxon>
        <taxon>Thermotogota</taxon>
        <taxon>Thermotogae</taxon>
        <taxon>Thermotogales</taxon>
        <taxon>Thermotogaceae</taxon>
        <taxon>Thermotoga</taxon>
    </lineage>
</organism>
<dbReference type="InterPro" id="IPR000835">
    <property type="entry name" value="HTH_MarR-typ"/>
</dbReference>
<dbReference type="InterPro" id="IPR036388">
    <property type="entry name" value="WH-like_DNA-bd_sf"/>
</dbReference>
<gene>
    <name evidence="3" type="ordered locus">CTN_0774</name>
</gene>
<evidence type="ECO:0000313" key="3">
    <source>
        <dbReference type="EMBL" id="ACM22950.1"/>
    </source>
</evidence>
<dbReference type="SUPFAM" id="SSF53067">
    <property type="entry name" value="Actin-like ATPase domain"/>
    <property type="match status" value="1"/>
</dbReference>
<proteinExistence type="inferred from homology"/>
<reference evidence="3 4" key="1">
    <citation type="journal article" date="2009" name="Biosci. Biotechnol. Biochem.">
        <title>WeGAS: a web-based microbial genome annotation system.</title>
        <authorList>
            <person name="Lee D."/>
            <person name="Seo H."/>
            <person name="Park C."/>
            <person name="Park K."/>
        </authorList>
    </citation>
    <scope>NUCLEOTIDE SEQUENCE [LARGE SCALE GENOMIC DNA]</scope>
    <source>
        <strain evidence="4">ATCC 49049 / DSM 4359 / NBRC 107923 / NS-E</strain>
    </source>
</reference>
<accession>B9K7L7</accession>
<dbReference type="InterPro" id="IPR000600">
    <property type="entry name" value="ROK"/>
</dbReference>
<dbReference type="Gene3D" id="3.30.420.40">
    <property type="match status" value="2"/>
</dbReference>
<dbReference type="KEGG" id="tna:CTN_0774"/>
<dbReference type="Pfam" id="PF12802">
    <property type="entry name" value="MarR_2"/>
    <property type="match status" value="1"/>
</dbReference>
<dbReference type="SUPFAM" id="SSF46785">
    <property type="entry name" value="Winged helix' DNA-binding domain"/>
    <property type="match status" value="1"/>
</dbReference>